<dbReference type="GO" id="GO:0035267">
    <property type="term" value="C:NuA4 histone acetyltransferase complex"/>
    <property type="evidence" value="ECO:0007669"/>
    <property type="project" value="TreeGrafter"/>
</dbReference>
<evidence type="ECO:0000259" key="3">
    <source>
        <dbReference type="PROSITE" id="PS50290"/>
    </source>
</evidence>
<feature type="domain" description="FATC" evidence="5">
    <location>
        <begin position="3792"/>
        <end position="3824"/>
    </location>
</feature>
<dbReference type="GO" id="GO:0006281">
    <property type="term" value="P:DNA repair"/>
    <property type="evidence" value="ECO:0007669"/>
    <property type="project" value="TreeGrafter"/>
</dbReference>
<feature type="region of interest" description="Disordered" evidence="2">
    <location>
        <begin position="2006"/>
        <end position="2030"/>
    </location>
</feature>
<dbReference type="Pfam" id="PF02259">
    <property type="entry name" value="FAT"/>
    <property type="match status" value="1"/>
</dbReference>
<feature type="domain" description="PI3K/PI4K catalytic" evidence="3">
    <location>
        <begin position="3465"/>
        <end position="3788"/>
    </location>
</feature>
<dbReference type="PROSITE" id="PS50290">
    <property type="entry name" value="PI3_4_KINASE_3"/>
    <property type="match status" value="1"/>
</dbReference>
<evidence type="ECO:0000259" key="4">
    <source>
        <dbReference type="PROSITE" id="PS51189"/>
    </source>
</evidence>
<comment type="similarity">
    <text evidence="1">Belongs to the PI3/PI4-kinase family. TRA1 subfamily.</text>
</comment>
<sequence length="3824" mass="433824">MSFVPTPSPTVVDQTTLMKKYLQLVAALTDNNTHQTENDNVTSSPQYSTFLEHIIPRFLTFLQDGEVQFLQEKPTQQLRKLVLEIIHRIPTNEHLRTHSKNILSVMFRFLEIESEENVLICLRIIIELHKQFRPLISQEIHHFLDFVKQIYKELPKVVTRYFENPQVIAENTVPSPEMVGMITSVLVKTAPEREDSETRTHTIIPRGSLSLKVLAELPIIVVLMYQLYKLSIHNVVSDFVPLIMNTIMLQVSPQARQHKLFNKELYADFIAAQIKTLSFLAYIIRIYQDLVGKYSQQMVKGMLQLLSNCPPETAHLRKELLIAAKHILTTDLRSQFVPCMDKLFDESVLIGSGYTARETLRPLAYSTLADLVHHVRQNLPLTDLSLAVQLFAKNIDDESLPSSIQTMSCKLLLNLVDCIRSKSEQENGNGRDILMRMLEVFVLKFHTIARYQLVSIFKKCKPQSEMGVVDTGALPGVPATPTVTTPALPPPAPPTPVTPAPPPATPFDRPGDKEDKQTFQVSDCRSLVKTLVCGVKTITWGITSCKAPGEAQFIPNKQLQPKETQIYIKLVKYAMQALDIYQVQIAGNGQTYVRVANCQTVRMKEEKEVLEHFAGVFTMMNPLTFKEIFQTTVPYLVERISKNYALQIVANSFLANLTTSALFATILVEYLLERLPEMGSNVELSNLYLKLFKLVFGSVSLFAAENEQMLKPHLHKIVNSSMELAQSAKEPYNYFLLLRALFRSIGGGSHDLLYQEFLPLLPNLLQGLNMLQSGLHKQHMKDLFVELCLTVPVRLSSLLPYLPMLMDPLVSALNGSQTLVSQGLRTLELCVDNLQPDFLYDHIQPVRAELMQALWRTLRNPAETISHVAYRVLGKFGGSNRKMLKESQKLQYVVTEVQGPSIKAEFTDCKASIQLPMEKAIETALDCLKSANTEPYYRRQAWEVIKCFLVAMTSLEDNKHALYQLLAHPNFTEKWIPNVIISHRYKAQDTPARRTFEQALTGAFMSAVIKDLRPSALPFVASLIRHYTMVAVAQQCGPFLLPCYQSGSQASTAMFHSEENGSKGMDPLVLIDAIAICMAYEEKELCKIGEVALAVIFDVASIILGSKERACQLPLFSYIVERLCACCYEQAWYAKLGGVVSIKFLMERLPLIWVLQNQLTFLKALLFVMMDLTGEVSNGAVAMAKTTLEQLLIRCATPLKDEEKTEELLSAQDKSFHLVTHDLVREVTSPNSTVRKQAMHSLQVLAQVTGKSVTIIMEPHKEVLQDMVPPKKHLLRHQPANAQIGLMEGNTFCTTLQPRLFTMDLNVVEHKVFYTELLNLCEAEDAALMKLPCYKSLPSLVPLRIAALNALAACNYLPQSREKIIAALFKALNSTNSELQEAGEACMRKFLEGATIEVDQIHTHMRPLLMMLGDYRSLTLNVVNRLTSVTRLFPNSFNDKFCDQMMQHLRKWMEVVVITHKGGQRSDGTNLFSPLVTNNNCDALLHSPLQEMRICSAIINLFHLIPAAPQTLVKPLLEVVMKTERAMLIEAGSPFREPLIKFLTRHPSQTVELFMMEATLNDPQWSRMFMSFLKHKDAKPLRDVLASNPNRFVPLLVPAGPAATVRPGSPSTSTARLDLQFQAVKIISIIVKNDEGWLAGQHSLVSQLRRVWVSEAFQERHRKDSMAATNWKEPKLLAYCLLSYCKRNYSEIELLFQLLRAFTGRFLCNMTFLKEYMEEEIPKNYSITHKRALFFRFVEFNDPHFNDELKAKVLQHILNPAFLYSFEKGEGEQLLGPPNPEGDNPESITSVFITKVLDPEKQADLADSLRIYLLQFSTLLVEHAPHHIHDNNKSRNSKLRRLMTFAWPCLLPKTCVDPACKYSGHLLLAHIIAKFAIHKKIVLQVFHSLLKAHTMEARAIVRQAMAILTPAVPARMEDGHQMLTHWTRKIIVEEGHTVPQLVHILHLIVQHFRVYYPVRHHLVQHMISAMQRLGFTPSVTIEQRKLAVDLAEVVIKWELQRIKDQQPESEADPVSVGEGTSGASGAMKRGMSVDTAQDVKRFRTAAGAVSTVFGRSQSMPGTEALLTKPVEKQHTDTVVNFLIRIACQVNDSTNVAGSPGELLSRRCVNLMKTALRPDMWPRAELKLQWFDKLLMTVEQPNQANFSNICTGLEILSFLLSVLQPPAILAHFKPLQRGIAACMTCGNTKVLRAVHSLLSRLMSTFPTEPSTSSVASKYEELECLYAAVGKVIYEGLTNYEKASSANPTQLFGTLMILKSACSNNSSYIDRLISVFMRSLQKIVREHLSPQPNPGAAETSTVTSELVMLSLDLVKERLSVMNMEMRKNFIQVILTSLIEKSPDPKILRAVVKIVEEWVKNNSGNPMATNQVPNPREKSILLVKMMTYIEKRFPDDLELNAQFLDLVNYVYRDENLSGSDITSKLEPAFLSGLRCTQPLIRAKFFEVFDASMKRRVYERLLYICCSQNWEAMGSHFWIKQCIELLLAVCERNTTIGTSCQGSMLPSITNVINLADSHDRAAFAMATHIKQEPRERENSETKEEDVEIDIELAPGDQTSLPKTKEQAERDAGNQLHMLTNRHDKFLDSLREVKTGALLNALVQLCHISTPLAEKTWVQLFPRLWKILSDRQQHAISGEMGPFLCSGSHQAQRDCQPSALNCFVEAMSQCVPPIPIRPCVLKYLGKTHNLWLRSTLMLEQQAFEKGLSLHIKPKQSTEFYEQESITPPQQEILDSLAELYSLLQEEDMWAGLWQKRCKFPETSTAIAYEQHGFFEQAQETFEKAMEKARKEHNVSPAIFPEYQLWEDHWIRCSKELNQWEPLTEYGQSKGHNNPYLVLECAWRVSNWAAMKEALVQVELSCPKEMAWKVNMHRGYLAICHPEDQQLNFIERLVEMASSLAIREWRRLPHIVSHVHTPLLQAAQQIIELQEAAQINAGLQPANLGRNTSLHDMKTVVKTWRNRLPIVSDDLSHWSSIFMWRQHHYQAIVTAYETNTQHDPNTNNAMLGVHASASAIIQYGKIARKQGLVNVALDILSRIHTIPTVPIVDCFQKIRQQVKCYLQLAGVMGKNECMQGLEVIESTNLKYFTKEMTAEFYALKGMFLAQINKSEEANKAFSAAVQMHDVLVKAWAMWGDYLENIFVKDRQPHLGVSAITCYLHACRHQNESKSRKYLAKVLWLLSFDDKNTLADAVDKYCIGVPPIQWLAWIPQLLTCLVGSEGKPLLNLISQVGRVYPQAVYFPIRTLYLTLKIEQRERYKTSDPGPIRATAPMWRCSRIMHMQRELHPTLLSSLEGIVDQMVWFRENWHEEVLRQLQQGLAKCYSVAFEKSGAVSDAKITPHTLNFVKKLVSTFGVGLENVSNVSTMFSSAASESLARRAQATAQDPVFQKMKGQFTTDFDFSVPGSMKLHNLISKLKKWIKILEAKTKQLPKFFLIEEKCRFLSNFSAQTAEVEIPGEFLSPHTITSRLFMPRVEIVQKHNTAARRLYIRGHNGKIYPYLVMNDACLTESRREERVLQLLRLLNPCLEKRKETTKRHLFFTVPRVVAVSPQMRLVEDNPSSLSLVEIYKQRCAKKGIEHDNPISRYYDRLATVQARGTQASHQVLRDILKEVQSNMVPRSMLKEWALHTFPNATDYWTFRKMFTIQLALIGLAEFMLHLNRLNPEMLQIAQDTGKLNVSYFRFDINDATGDLDANRPVPFRLTPNISEFLTTIGVSGPLTASMIAVARCFAQPNFKVDGILKAVLRDEIIAWHKKTQEDTSMPLSPAGQPENMDSQQLVSLVQKAVTAIMTRLHNLAQFECGESKVNTLVAAANSLDNLCRMDPAWHPWL</sequence>
<evidence type="ECO:0000256" key="1">
    <source>
        <dbReference type="ARBA" id="ARBA00007234"/>
    </source>
</evidence>
<dbReference type="InterPro" id="IPR014009">
    <property type="entry name" value="PIK_FAT"/>
</dbReference>
<dbReference type="PANTHER" id="PTHR11139">
    <property type="entry name" value="ATAXIA TELANGIECTASIA MUTATED ATM -RELATED"/>
    <property type="match status" value="1"/>
</dbReference>
<dbReference type="PANTHER" id="PTHR11139:SF1">
    <property type="entry name" value="TRANSFORMATION_TRANSCRIPTION DOMAIN-ASSOCIATED PROTEIN"/>
    <property type="match status" value="1"/>
</dbReference>
<organism evidence="6 7">
    <name type="scientific">Sinocyclocheilus anshuiensis</name>
    <dbReference type="NCBI Taxonomy" id="1608454"/>
    <lineage>
        <taxon>Eukaryota</taxon>
        <taxon>Metazoa</taxon>
        <taxon>Chordata</taxon>
        <taxon>Craniata</taxon>
        <taxon>Vertebrata</taxon>
        <taxon>Euteleostomi</taxon>
        <taxon>Actinopterygii</taxon>
        <taxon>Neopterygii</taxon>
        <taxon>Teleostei</taxon>
        <taxon>Ostariophysi</taxon>
        <taxon>Cypriniformes</taxon>
        <taxon>Cyprinidae</taxon>
        <taxon>Cyprininae</taxon>
        <taxon>Sinocyclocheilus</taxon>
    </lineage>
</organism>
<evidence type="ECO:0000256" key="2">
    <source>
        <dbReference type="SAM" id="MobiDB-lite"/>
    </source>
</evidence>
<dbReference type="InterPro" id="IPR046805">
    <property type="entry name" value="Tra1_ring"/>
</dbReference>
<reference evidence="6" key="1">
    <citation type="submission" date="2025-08" db="UniProtKB">
        <authorList>
            <consortium name="Ensembl"/>
        </authorList>
    </citation>
    <scope>IDENTIFICATION</scope>
</reference>
<dbReference type="Gene3D" id="1.25.10.10">
    <property type="entry name" value="Leucine-rich Repeat Variant"/>
    <property type="match status" value="1"/>
</dbReference>
<dbReference type="SUPFAM" id="SSF48371">
    <property type="entry name" value="ARM repeat"/>
    <property type="match status" value="3"/>
</dbReference>
<evidence type="ECO:0000313" key="7">
    <source>
        <dbReference type="Proteomes" id="UP000472260"/>
    </source>
</evidence>
<dbReference type="SUPFAM" id="SSF56112">
    <property type="entry name" value="Protein kinase-like (PK-like)"/>
    <property type="match status" value="1"/>
</dbReference>
<dbReference type="PROSITE" id="PS51189">
    <property type="entry name" value="FAT"/>
    <property type="match status" value="1"/>
</dbReference>
<dbReference type="InterPro" id="IPR003151">
    <property type="entry name" value="PIK-rel_kinase_FAT"/>
</dbReference>
<dbReference type="CDD" id="cd05163">
    <property type="entry name" value="PIKK_TRRAP"/>
    <property type="match status" value="1"/>
</dbReference>
<dbReference type="InterPro" id="IPR011989">
    <property type="entry name" value="ARM-like"/>
</dbReference>
<proteinExistence type="inferred from homology"/>
<name>A0A671N1A0_9TELE</name>
<dbReference type="InterPro" id="IPR000403">
    <property type="entry name" value="PI3/4_kinase_cat_dom"/>
</dbReference>
<keyword evidence="7" id="KW-1185">Reference proteome</keyword>
<evidence type="ECO:0000259" key="5">
    <source>
        <dbReference type="PROSITE" id="PS51190"/>
    </source>
</evidence>
<dbReference type="InterPro" id="IPR011009">
    <property type="entry name" value="Kinase-like_dom_sf"/>
</dbReference>
<dbReference type="Ensembl" id="ENSSANT00000042118.1">
    <property type="protein sequence ID" value="ENSSANP00000039581.1"/>
    <property type="gene ID" value="ENSSANG00000019350.1"/>
</dbReference>
<feature type="compositionally biased region" description="Pro residues" evidence="2">
    <location>
        <begin position="487"/>
        <end position="505"/>
    </location>
</feature>
<protein>
    <submittedName>
        <fullName evidence="6">Transformation/transcription domain-associated protein-like</fullName>
    </submittedName>
</protein>
<dbReference type="GO" id="GO:0006355">
    <property type="term" value="P:regulation of DNA-templated transcription"/>
    <property type="evidence" value="ECO:0007669"/>
    <property type="project" value="TreeGrafter"/>
</dbReference>
<accession>A0A671N1A0</accession>
<evidence type="ECO:0000313" key="6">
    <source>
        <dbReference type="Ensembl" id="ENSSANP00000039581.1"/>
    </source>
</evidence>
<dbReference type="PROSITE" id="PS51190">
    <property type="entry name" value="FATC"/>
    <property type="match status" value="1"/>
</dbReference>
<dbReference type="InterPro" id="IPR003152">
    <property type="entry name" value="FATC_dom"/>
</dbReference>
<dbReference type="GO" id="GO:0005634">
    <property type="term" value="C:nucleus"/>
    <property type="evidence" value="ECO:0007669"/>
    <property type="project" value="TreeGrafter"/>
</dbReference>
<dbReference type="Proteomes" id="UP000472260">
    <property type="component" value="Unassembled WGS sequence"/>
</dbReference>
<feature type="region of interest" description="Disordered" evidence="2">
    <location>
        <begin position="479"/>
        <end position="515"/>
    </location>
</feature>
<dbReference type="InterPro" id="IPR016024">
    <property type="entry name" value="ARM-type_fold"/>
</dbReference>
<dbReference type="SMART" id="SM01343">
    <property type="entry name" value="FATC"/>
    <property type="match status" value="1"/>
</dbReference>
<dbReference type="InterPro" id="IPR046807">
    <property type="entry name" value="Tra1_central"/>
</dbReference>
<reference evidence="6" key="2">
    <citation type="submission" date="2025-09" db="UniProtKB">
        <authorList>
            <consortium name="Ensembl"/>
        </authorList>
    </citation>
    <scope>IDENTIFICATION</scope>
</reference>
<dbReference type="GO" id="GO:0000124">
    <property type="term" value="C:SAGA complex"/>
    <property type="evidence" value="ECO:0007669"/>
    <property type="project" value="TreeGrafter"/>
</dbReference>
<dbReference type="SMART" id="SM00146">
    <property type="entry name" value="PI3Kc"/>
    <property type="match status" value="1"/>
</dbReference>
<dbReference type="InterPro" id="IPR050517">
    <property type="entry name" value="DDR_Repair_Kinase"/>
</dbReference>
<dbReference type="Pfam" id="PF20206">
    <property type="entry name" value="Tra1_ring"/>
    <property type="match status" value="1"/>
</dbReference>
<feature type="domain" description="FAT" evidence="4">
    <location>
        <begin position="2675"/>
        <end position="3243"/>
    </location>
</feature>
<dbReference type="Pfam" id="PF20175">
    <property type="entry name" value="Tra1_central"/>
    <property type="match status" value="1"/>
</dbReference>
<gene>
    <name evidence="6" type="primary">LOC107699870</name>
</gene>
<dbReference type="Pfam" id="PF00454">
    <property type="entry name" value="PI3_PI4_kinase"/>
    <property type="match status" value="1"/>
</dbReference>